<keyword evidence="2" id="KW-1185">Reference proteome</keyword>
<reference evidence="1" key="1">
    <citation type="journal article" date="2020" name="Stud. Mycol.">
        <title>101 Dothideomycetes genomes: a test case for predicting lifestyles and emergence of pathogens.</title>
        <authorList>
            <person name="Haridas S."/>
            <person name="Albert R."/>
            <person name="Binder M."/>
            <person name="Bloem J."/>
            <person name="Labutti K."/>
            <person name="Salamov A."/>
            <person name="Andreopoulos B."/>
            <person name="Baker S."/>
            <person name="Barry K."/>
            <person name="Bills G."/>
            <person name="Bluhm B."/>
            <person name="Cannon C."/>
            <person name="Castanera R."/>
            <person name="Culley D."/>
            <person name="Daum C."/>
            <person name="Ezra D."/>
            <person name="Gonzalez J."/>
            <person name="Henrissat B."/>
            <person name="Kuo A."/>
            <person name="Liang C."/>
            <person name="Lipzen A."/>
            <person name="Lutzoni F."/>
            <person name="Magnuson J."/>
            <person name="Mondo S."/>
            <person name="Nolan M."/>
            <person name="Ohm R."/>
            <person name="Pangilinan J."/>
            <person name="Park H.-J."/>
            <person name="Ramirez L."/>
            <person name="Alfaro M."/>
            <person name="Sun H."/>
            <person name="Tritt A."/>
            <person name="Yoshinaga Y."/>
            <person name="Zwiers L.-H."/>
            <person name="Turgeon B."/>
            <person name="Goodwin S."/>
            <person name="Spatafora J."/>
            <person name="Crous P."/>
            <person name="Grigoriev I."/>
        </authorList>
    </citation>
    <scope>NUCLEOTIDE SEQUENCE</scope>
    <source>
        <strain evidence="1">ATCC 36951</strain>
    </source>
</reference>
<evidence type="ECO:0000313" key="1">
    <source>
        <dbReference type="EMBL" id="KAF2172566.1"/>
    </source>
</evidence>
<gene>
    <name evidence="1" type="ORF">M409DRAFT_50241</name>
</gene>
<dbReference type="Proteomes" id="UP000799537">
    <property type="component" value="Unassembled WGS sequence"/>
</dbReference>
<dbReference type="RefSeq" id="XP_033673455.1">
    <property type="nucleotide sequence ID" value="XM_033811487.1"/>
</dbReference>
<dbReference type="GeneID" id="54564759"/>
<dbReference type="EMBL" id="ML993581">
    <property type="protein sequence ID" value="KAF2172566.1"/>
    <property type="molecule type" value="Genomic_DNA"/>
</dbReference>
<dbReference type="AlphaFoldDB" id="A0A6A6D4J2"/>
<protein>
    <submittedName>
        <fullName evidence="1">Uncharacterized protein</fullName>
    </submittedName>
</protein>
<proteinExistence type="predicted"/>
<name>A0A6A6D4J2_ZASCE</name>
<dbReference type="OrthoDB" id="4788824at2759"/>
<accession>A0A6A6D4J2</accession>
<evidence type="ECO:0000313" key="2">
    <source>
        <dbReference type="Proteomes" id="UP000799537"/>
    </source>
</evidence>
<sequence>MDSRNDSEKAGGPLHFPAEDDLKATEGMKQTIIDAKKASDNEQSMTLIQGLKLYPKAIAWSILISTCIANVEDHMINRNNMCNSCKGWRRHFCHSTPPPNTASASTPPSDHSTPPLHITATHTSNVTGQHCDQTPDNRTQLPDIAATDLSGLSEAAPAKFAVLAVMAPSAGAKDPKDPTGHPFRLKSDGKLKGVPFKKGEVGVVEHFKAATNEVIVKFPRRYEENPNRPRQEWQPTIVLHSDHMEVNWKVKWGETKVNADIQTAIDNVNWDDGVQFRKDEHNLTIMAYRLLNVICDAKYHGNLAWLGACICRKFPNPGALLDWCRELTKAAEAARSADAFKFQNPWHVPDYVRLGKQVNGASGGKGLYLKMYSGFKKMYVGQKPKWYVGKTIRHFGVRHTEHEYSTTSPKDRHYNSLHYRTARDAKYRVTIELLRFDGTKLGDDDKDYDVAENVMICLLRTYRSDVLDAHFDVASSESTGSDENVMADEIETREAAMQLNEIATKSPLQAVSQATYERLLYIHIDAGDRDTFTRTRSTVAKGVKNQKNVTYICIAGLDKNNKAGDNLRFVQNPKDDGPNLKDKVSMTFEIMKNGRHPQAYGCLPDVLGLTNDEDLHKFAARIEWEKEDGDEWWRQYLQYDIMGFNLKDDKVPASMSRVWEIMALRMYLQQQSFDKLFSWQHPRIGTARVKTATFDPWSQEYQLAGYRGGGIIKQPTIDHSRTKKRLESFGLENYGRQWDGKPFFKNDRPGQPRTACDTCFVGKAGGGGTGTAAAKCQKAEHGTGECQTCYYFGRKCTYTPTRKIESIGISRCRQILYSYQPHPDALPAEVSWGQYKIHHQPSTTPHLPTLHTLDDCTNFRQLHNSQRLHNSRHFTPSTTAPTLDNFITTLTDFITTFDDFIRPFGL</sequence>
<organism evidence="1 2">
    <name type="scientific">Zasmidium cellare ATCC 36951</name>
    <dbReference type="NCBI Taxonomy" id="1080233"/>
    <lineage>
        <taxon>Eukaryota</taxon>
        <taxon>Fungi</taxon>
        <taxon>Dikarya</taxon>
        <taxon>Ascomycota</taxon>
        <taxon>Pezizomycotina</taxon>
        <taxon>Dothideomycetes</taxon>
        <taxon>Dothideomycetidae</taxon>
        <taxon>Mycosphaerellales</taxon>
        <taxon>Mycosphaerellaceae</taxon>
        <taxon>Zasmidium</taxon>
    </lineage>
</organism>